<dbReference type="AlphaFoldDB" id="A0A4U2Q3N8"/>
<gene>
    <name evidence="1" type="ORF">C1I60_06790</name>
</gene>
<sequence>MEFEHMPHNAKVQIRLHSHHDGEDVVQELLGEAIMRGKHLYIRYDEPQEGPEGGTTRNTVKIGPDELKLIRHGEVQSEQSFALGRRLPGFYRSPYLSLNMSAHTQKLDIRMDGFTGQVSWTYDLYVFEDFSGHFAISLHIQEEQQS</sequence>
<accession>A0A4U2Q3N8</accession>
<name>A0A4U2Q3N8_9BACL</name>
<dbReference type="RefSeq" id="WP_137061058.1">
    <property type="nucleotide sequence ID" value="NZ_PNXQ01000006.1"/>
</dbReference>
<dbReference type="InterPro" id="IPR012674">
    <property type="entry name" value="Calycin"/>
</dbReference>
<dbReference type="EMBL" id="PNXQ01000006">
    <property type="protein sequence ID" value="TKH45396.1"/>
    <property type="molecule type" value="Genomic_DNA"/>
</dbReference>
<protein>
    <submittedName>
        <fullName evidence="1">DUF1934 domain-containing protein</fullName>
    </submittedName>
</protein>
<dbReference type="Gene3D" id="2.40.128.20">
    <property type="match status" value="1"/>
</dbReference>
<evidence type="ECO:0000313" key="1">
    <source>
        <dbReference type="EMBL" id="TKH45396.1"/>
    </source>
</evidence>
<evidence type="ECO:0000313" key="2">
    <source>
        <dbReference type="Proteomes" id="UP000308114"/>
    </source>
</evidence>
<organism evidence="1 2">
    <name type="scientific">Paenibacillus terrae</name>
    <dbReference type="NCBI Taxonomy" id="159743"/>
    <lineage>
        <taxon>Bacteria</taxon>
        <taxon>Bacillati</taxon>
        <taxon>Bacillota</taxon>
        <taxon>Bacilli</taxon>
        <taxon>Bacillales</taxon>
        <taxon>Paenibacillaceae</taxon>
        <taxon>Paenibacillus</taxon>
    </lineage>
</organism>
<reference evidence="1 2" key="1">
    <citation type="submission" date="2018-01" db="EMBL/GenBank/DDBJ databases">
        <title>Bacillales members from the olive rhizosphere are effective biological control agents against Verticillium dahliae.</title>
        <authorList>
            <person name="Gomez-Lama C."/>
            <person name="Legarda G."/>
            <person name="Ruano-Rosa D."/>
            <person name="Pizarro-Tobias P."/>
            <person name="Valverde-Corredor A."/>
            <person name="Niqui J.L."/>
            <person name="Trivino J.C."/>
            <person name="Roca A."/>
            <person name="Mercado-Blanco J."/>
        </authorList>
    </citation>
    <scope>NUCLEOTIDE SEQUENCE [LARGE SCALE GENOMIC DNA]</scope>
    <source>
        <strain evidence="1 2">PIC167</strain>
    </source>
</reference>
<proteinExistence type="predicted"/>
<dbReference type="InterPro" id="IPR015231">
    <property type="entry name" value="DUF1934"/>
</dbReference>
<dbReference type="SUPFAM" id="SSF50814">
    <property type="entry name" value="Lipocalins"/>
    <property type="match status" value="1"/>
</dbReference>
<comment type="caution">
    <text evidence="1">The sequence shown here is derived from an EMBL/GenBank/DDBJ whole genome shotgun (WGS) entry which is preliminary data.</text>
</comment>
<dbReference type="Proteomes" id="UP000308114">
    <property type="component" value="Unassembled WGS sequence"/>
</dbReference>
<dbReference type="Pfam" id="PF09148">
    <property type="entry name" value="DUF1934"/>
    <property type="match status" value="1"/>
</dbReference>